<dbReference type="InterPro" id="IPR008183">
    <property type="entry name" value="Aldose_1/G6P_1-epimerase"/>
</dbReference>
<dbReference type="GO" id="GO:0016853">
    <property type="term" value="F:isomerase activity"/>
    <property type="evidence" value="ECO:0007669"/>
    <property type="project" value="InterPro"/>
</dbReference>
<dbReference type="eggNOG" id="COG2017">
    <property type="taxonomic scope" value="Bacteria"/>
</dbReference>
<reference evidence="2" key="1">
    <citation type="journal article" date="2011" name="J. Bacteriol.">
        <title>Genome sequences of eight morphologically diverse alphaproteobacteria.</title>
        <authorList>
            <consortium name="US DOE Joint Genome Institute"/>
            <person name="Brown P.J."/>
            <person name="Kysela D.T."/>
            <person name="Buechlein A."/>
            <person name="Hemmerich C."/>
            <person name="Brun Y.V."/>
        </authorList>
    </citation>
    <scope>NUCLEOTIDE SEQUENCE [LARGE SCALE GENOMIC DNA]</scope>
    <source>
        <strain evidence="2">ATCC 49814 / DSM 5838 / IFAM 1418</strain>
    </source>
</reference>
<dbReference type="PANTHER" id="PTHR11122">
    <property type="entry name" value="APOSPORY-ASSOCIATED PROTEIN C-RELATED"/>
    <property type="match status" value="1"/>
</dbReference>
<dbReference type="InterPro" id="IPR011013">
    <property type="entry name" value="Gal_mutarotase_sf_dom"/>
</dbReference>
<dbReference type="PANTHER" id="PTHR11122:SF13">
    <property type="entry name" value="GLUCOSE-6-PHOSPHATE 1-EPIMERASE"/>
    <property type="match status" value="1"/>
</dbReference>
<dbReference type="InterPro" id="IPR014718">
    <property type="entry name" value="GH-type_carb-bd"/>
</dbReference>
<dbReference type="Pfam" id="PF01263">
    <property type="entry name" value="Aldose_epim"/>
    <property type="match status" value="1"/>
</dbReference>
<dbReference type="RefSeq" id="WP_015826216.1">
    <property type="nucleotide sequence ID" value="NC_012982.1"/>
</dbReference>
<evidence type="ECO:0000313" key="1">
    <source>
        <dbReference type="EMBL" id="ACT58066.1"/>
    </source>
</evidence>
<dbReference type="GO" id="GO:0030246">
    <property type="term" value="F:carbohydrate binding"/>
    <property type="evidence" value="ECO:0007669"/>
    <property type="project" value="InterPro"/>
</dbReference>
<sequence length="292" mass="32493">MSERIKIENEALIVEISTFGAEIQSINSKDGRQWLWNGDEAWWSGRAPLLFPIVGGSLNDTVSINGNDYTLQRHGFTRKSEFKLVEKTETSCVFELEWTDATLSVYPFKFTLRAAYILDGAKLTNSLEVINQDDQDMPFGVGFHPAFNWPLPGASADEPHFITLENGAEPQMMRLNETSLFAEALLPSPFKDGKVQLDHSQYEDDAMVFPAGAGSKLSYGTQAGAKLHFEFENLPNLALWQKPGAPYICIEPWHGMAGVDGKGTDIMERPSTFVLQAGQSQSFQYSVLISEN</sequence>
<dbReference type="KEGG" id="hba:Hbal_0364"/>
<dbReference type="EMBL" id="CP001678">
    <property type="protein sequence ID" value="ACT58066.1"/>
    <property type="molecule type" value="Genomic_DNA"/>
</dbReference>
<evidence type="ECO:0000313" key="2">
    <source>
        <dbReference type="Proteomes" id="UP000002745"/>
    </source>
</evidence>
<proteinExistence type="predicted"/>
<gene>
    <name evidence="1" type="ordered locus">Hbal_0364</name>
</gene>
<dbReference type="Proteomes" id="UP000002745">
    <property type="component" value="Chromosome"/>
</dbReference>
<dbReference type="Gene3D" id="2.70.98.10">
    <property type="match status" value="1"/>
</dbReference>
<dbReference type="InterPro" id="IPR037481">
    <property type="entry name" value="LacX"/>
</dbReference>
<accession>C6XMC3</accession>
<dbReference type="SUPFAM" id="SSF74650">
    <property type="entry name" value="Galactose mutarotase-like"/>
    <property type="match status" value="1"/>
</dbReference>
<name>C6XMC3_HIRBI</name>
<dbReference type="GO" id="GO:0005975">
    <property type="term" value="P:carbohydrate metabolic process"/>
    <property type="evidence" value="ECO:0007669"/>
    <property type="project" value="InterPro"/>
</dbReference>
<dbReference type="HOGENOM" id="CLU_057834_1_0_5"/>
<keyword evidence="2" id="KW-1185">Reference proteome</keyword>
<dbReference type="CDD" id="cd09024">
    <property type="entry name" value="Aldose_epim_lacX"/>
    <property type="match status" value="1"/>
</dbReference>
<dbReference type="STRING" id="582402.Hbal_0364"/>
<organism evidence="1 2">
    <name type="scientific">Hirschia baltica (strain ATCC 49814 / DSM 5838 / IFAM 1418)</name>
    <dbReference type="NCBI Taxonomy" id="582402"/>
    <lineage>
        <taxon>Bacteria</taxon>
        <taxon>Pseudomonadati</taxon>
        <taxon>Pseudomonadota</taxon>
        <taxon>Alphaproteobacteria</taxon>
        <taxon>Hyphomonadales</taxon>
        <taxon>Hyphomonadaceae</taxon>
        <taxon>Hirschia</taxon>
    </lineage>
</organism>
<protein>
    <submittedName>
        <fullName evidence="1">Aldose 1-epimerase</fullName>
    </submittedName>
</protein>
<dbReference type="AlphaFoldDB" id="C6XMC3"/>